<organism evidence="1 2">
    <name type="scientific">Engystomops pustulosus</name>
    <name type="common">Tungara frog</name>
    <name type="synonym">Physalaemus pustulosus</name>
    <dbReference type="NCBI Taxonomy" id="76066"/>
    <lineage>
        <taxon>Eukaryota</taxon>
        <taxon>Metazoa</taxon>
        <taxon>Chordata</taxon>
        <taxon>Craniata</taxon>
        <taxon>Vertebrata</taxon>
        <taxon>Euteleostomi</taxon>
        <taxon>Amphibia</taxon>
        <taxon>Batrachia</taxon>
        <taxon>Anura</taxon>
        <taxon>Neobatrachia</taxon>
        <taxon>Hyloidea</taxon>
        <taxon>Leptodactylidae</taxon>
        <taxon>Leiuperinae</taxon>
        <taxon>Engystomops</taxon>
    </lineage>
</organism>
<dbReference type="AlphaFoldDB" id="A0AAV6ZL65"/>
<proteinExistence type="predicted"/>
<accession>A0AAV6ZL65</accession>
<evidence type="ECO:0000313" key="1">
    <source>
        <dbReference type="EMBL" id="KAG8550119.1"/>
    </source>
</evidence>
<protein>
    <submittedName>
        <fullName evidence="1">Uncharacterized protein</fullName>
    </submittedName>
</protein>
<gene>
    <name evidence="1" type="ORF">GDO81_028449</name>
</gene>
<keyword evidence="2" id="KW-1185">Reference proteome</keyword>
<name>A0AAV6ZL65_ENGPU</name>
<evidence type="ECO:0000313" key="2">
    <source>
        <dbReference type="Proteomes" id="UP000824782"/>
    </source>
</evidence>
<dbReference type="EMBL" id="WNYA01000084">
    <property type="protein sequence ID" value="KAG8550119.1"/>
    <property type="molecule type" value="Genomic_DNA"/>
</dbReference>
<dbReference type="Proteomes" id="UP000824782">
    <property type="component" value="Unassembled WGS sequence"/>
</dbReference>
<reference evidence="1" key="1">
    <citation type="thesis" date="2020" institute="ProQuest LLC" country="789 East Eisenhower Parkway, Ann Arbor, MI, USA">
        <title>Comparative Genomics and Chromosome Evolution.</title>
        <authorList>
            <person name="Mudd A.B."/>
        </authorList>
    </citation>
    <scope>NUCLEOTIDE SEQUENCE</scope>
    <source>
        <strain evidence="1">237g6f4</strain>
        <tissue evidence="1">Blood</tissue>
    </source>
</reference>
<comment type="caution">
    <text evidence="1">The sequence shown here is derived from an EMBL/GenBank/DDBJ whole genome shotgun (WGS) entry which is preliminary data.</text>
</comment>
<sequence length="122" mass="13666">MGNENTHIANACTGEIQVFYNSNNIRLDEIATDITNEGTKTLLVIKPDNRIRHLKCGSRQVANIAGQGSLYITVTCNRGSKDEVLCHNLFVPIDRSIIAINNGMVKFAKYGSLWQDEEQNIW</sequence>